<name>A0ABT9J9W6_9RHOB</name>
<accession>A0ABT9J9W6</accession>
<protein>
    <submittedName>
        <fullName evidence="2">Hint domain-containing protein</fullName>
    </submittedName>
</protein>
<organism evidence="2 3">
    <name type="scientific">Paracoccus spongiarum</name>
    <dbReference type="NCBI Taxonomy" id="3064387"/>
    <lineage>
        <taxon>Bacteria</taxon>
        <taxon>Pseudomonadati</taxon>
        <taxon>Pseudomonadota</taxon>
        <taxon>Alphaproteobacteria</taxon>
        <taxon>Rhodobacterales</taxon>
        <taxon>Paracoccaceae</taxon>
        <taxon>Paracoccus</taxon>
    </lineage>
</organism>
<dbReference type="Pfam" id="PF13403">
    <property type="entry name" value="Hint_2"/>
    <property type="match status" value="1"/>
</dbReference>
<dbReference type="Proteomes" id="UP001224997">
    <property type="component" value="Unassembled WGS sequence"/>
</dbReference>
<dbReference type="InterPro" id="IPR036844">
    <property type="entry name" value="Hint_dom_sf"/>
</dbReference>
<comment type="caution">
    <text evidence="2">The sequence shown here is derived from an EMBL/GenBank/DDBJ whole genome shotgun (WGS) entry which is preliminary data.</text>
</comment>
<dbReference type="EMBL" id="JAVAMQ010000004">
    <property type="protein sequence ID" value="MDP5306599.1"/>
    <property type="molecule type" value="Genomic_DNA"/>
</dbReference>
<reference evidence="2 3" key="1">
    <citation type="submission" date="2023-08" db="EMBL/GenBank/DDBJ databases">
        <authorList>
            <person name="Park J.-S."/>
        </authorList>
    </citation>
    <scope>NUCLEOTIDE SEQUENCE [LARGE SCALE GENOMIC DNA]</scope>
    <source>
        <strain evidence="2 3">2205BS29-5</strain>
    </source>
</reference>
<dbReference type="InterPro" id="IPR028992">
    <property type="entry name" value="Hedgehog/Intein_dom"/>
</dbReference>
<keyword evidence="3" id="KW-1185">Reference proteome</keyword>
<feature type="domain" description="Hedgehog/Intein (Hint)" evidence="1">
    <location>
        <begin position="120"/>
        <end position="266"/>
    </location>
</feature>
<sequence>MSDFNYNHYFNYDPATGAVNTVQYFLFGDPSVTISGTLADGEGNGDPYVLGEQIFGSLGSQGDIFEGTLEIGGITYVILSGAQPPGTYAGYAVSPDPATTVANFPATVDPTLLQATDFVPCFAQGTRLDTADGTRPVETLNVGDLVWTADHGLQPVRWIGSRHCSPARLAASPQLRPIAVAAGALGKGLPSADLLVSPQHRVLVRSKIAQRMFGCDEILVAAKHLLELDGIEIAPAPEGVTYYHVLFDRHELVRSNGAITESLYTGKEALEGVGDAARQEIFTIFPELEDAEIPPQAARTLASGRMGRRLAERHRLNRRILVSA</sequence>
<evidence type="ECO:0000313" key="3">
    <source>
        <dbReference type="Proteomes" id="UP001224997"/>
    </source>
</evidence>
<dbReference type="RefSeq" id="WP_305962452.1">
    <property type="nucleotide sequence ID" value="NZ_JAVAMQ010000004.1"/>
</dbReference>
<gene>
    <name evidence="2" type="ORF">Q5Y72_05795</name>
</gene>
<dbReference type="Gene3D" id="2.170.16.10">
    <property type="entry name" value="Hedgehog/Intein (Hint) domain"/>
    <property type="match status" value="1"/>
</dbReference>
<evidence type="ECO:0000259" key="1">
    <source>
        <dbReference type="Pfam" id="PF13403"/>
    </source>
</evidence>
<dbReference type="SUPFAM" id="SSF51294">
    <property type="entry name" value="Hedgehog/intein (Hint) domain"/>
    <property type="match status" value="1"/>
</dbReference>
<proteinExistence type="predicted"/>
<evidence type="ECO:0000313" key="2">
    <source>
        <dbReference type="EMBL" id="MDP5306599.1"/>
    </source>
</evidence>